<evidence type="ECO:0000259" key="9">
    <source>
        <dbReference type="Pfam" id="PF13967"/>
    </source>
</evidence>
<dbReference type="SUPFAM" id="SSF47954">
    <property type="entry name" value="Cyclin-like"/>
    <property type="match status" value="1"/>
</dbReference>
<accession>A0A9P8G702</accession>
<dbReference type="InterPro" id="IPR032880">
    <property type="entry name" value="CSC1/OSCA1-like_N"/>
</dbReference>
<evidence type="ECO:0000256" key="6">
    <source>
        <dbReference type="ARBA" id="ARBA00023136"/>
    </source>
</evidence>
<feature type="domain" description="CSC1/OSCA1-like 7TM region" evidence="8">
    <location>
        <begin position="455"/>
        <end position="659"/>
    </location>
</feature>
<dbReference type="Pfam" id="PF13967">
    <property type="entry name" value="RSN1_TM"/>
    <property type="match status" value="1"/>
</dbReference>
<dbReference type="AlphaFoldDB" id="A0A9P8G702"/>
<dbReference type="EMBL" id="JAHFYH010000162">
    <property type="protein sequence ID" value="KAH0210576.1"/>
    <property type="molecule type" value="Genomic_DNA"/>
</dbReference>
<comment type="subcellular location">
    <subcellularLocation>
        <location evidence="1">Membrane</location>
        <topology evidence="1">Multi-pass membrane protein</topology>
    </subcellularLocation>
</comment>
<organism evidence="11 12">
    <name type="scientific">Aureobasidium melanogenum</name>
    <name type="common">Aureobasidium pullulans var. melanogenum</name>
    <dbReference type="NCBI Taxonomy" id="46634"/>
    <lineage>
        <taxon>Eukaryota</taxon>
        <taxon>Fungi</taxon>
        <taxon>Dikarya</taxon>
        <taxon>Ascomycota</taxon>
        <taxon>Pezizomycotina</taxon>
        <taxon>Dothideomycetes</taxon>
        <taxon>Dothideomycetidae</taxon>
        <taxon>Dothideales</taxon>
        <taxon>Saccotheciaceae</taxon>
        <taxon>Aureobasidium</taxon>
    </lineage>
</organism>
<dbReference type="PANTHER" id="PTHR13018">
    <property type="entry name" value="PROBABLE MEMBRANE PROTEIN DUF221-RELATED"/>
    <property type="match status" value="1"/>
</dbReference>
<feature type="transmembrane region" description="Helical" evidence="7">
    <location>
        <begin position="508"/>
        <end position="529"/>
    </location>
</feature>
<dbReference type="Gene3D" id="1.10.472.10">
    <property type="entry name" value="Cyclin-like"/>
    <property type="match status" value="1"/>
</dbReference>
<sequence length="886" mass="99506">MGWIRNASPEVVDQSRYLMVISVCAVSVPLMTLIVILRGYHCLRINKNGRLSYYHLCLYTAFAVVYVVLAIVQTRLGLGLPFDLLPKANLELYTLLGYVENLAYILVKAAYNLALGFAALEYYCAQTRDTSDTHMDPNTIAIGNGSAQQDYGNSFDGFLASIQVGAFVAAVQIGGFVILRRRYRGKWNIRSFYTIFYDLDSSCLDAIGLFALLRLLTRIFGLTAIFMVPLLVPLNYVHRQSDSSIHGLDKFSCLNILEGNTGRLWTHLVATYWFTGLFCLLSRRELANFVDIRHMHDSGTASRFYLVTDIPNRLGKDLMESMFHKLYACQVRLHTTRDNKTPFVDGQPYLRALTQIEKEACREEHKKAPEISNRTRQRLVRCFQRMQEYLTKPYVEYDFSSLAILKIFEADSAIVRDVMPQTIWPLHTYPVSEALDCINWLNARKPRAQRTVINVIMTVFSLGLSVVLALPVTFSASLGQIEDLTQNISWLYWVNRIPPRALAYLQGAVPQLLVAAVVALVPSLLRYLSSWHCHVTHAQAEIAYYRYYSAFLFLQAFLLVSISSSLMVTLSEVLNKPSAIPRVLALNLPKAGNYFISFLTLQGFSLFADMIAQWAYLLKRTFKSRFLSSTPRHLAAVASQDPFSITGMYSTAALLGVIGRLGKSIGTWFFKLTFAATVYSIITPLALLPSSLGLFALLMATKPALRRFKENAAGTNGEIFSNVINQLFVGLYIMQLCLAGIFISVESKTARFAFGFPAVIGFMQIELLDFQQSKPLYDMVLYICELTLCYSEFVSTPAALIAKAAVETASRLIGGPLGQGEASMNTGDEVRRLLPRISKILSKPPRALFYKYAREERSRVALAVGGYQPECGSTYRRYQKACSPGW</sequence>
<dbReference type="GO" id="GO:0005886">
    <property type="term" value="C:plasma membrane"/>
    <property type="evidence" value="ECO:0007669"/>
    <property type="project" value="TreeGrafter"/>
</dbReference>
<keyword evidence="5 7" id="KW-1133">Transmembrane helix</keyword>
<evidence type="ECO:0000256" key="5">
    <source>
        <dbReference type="ARBA" id="ARBA00022989"/>
    </source>
</evidence>
<evidence type="ECO:0000313" key="12">
    <source>
        <dbReference type="Proteomes" id="UP000767238"/>
    </source>
</evidence>
<evidence type="ECO:0000256" key="1">
    <source>
        <dbReference type="ARBA" id="ARBA00004141"/>
    </source>
</evidence>
<evidence type="ECO:0000256" key="4">
    <source>
        <dbReference type="ARBA" id="ARBA00022692"/>
    </source>
</evidence>
<evidence type="ECO:0000313" key="10">
    <source>
        <dbReference type="EMBL" id="KAG9688134.1"/>
    </source>
</evidence>
<feature type="transmembrane region" description="Helical" evidence="7">
    <location>
        <begin position="719"/>
        <end position="743"/>
    </location>
</feature>
<feature type="transmembrane region" description="Helical" evidence="7">
    <location>
        <begin position="550"/>
        <end position="574"/>
    </location>
</feature>
<dbReference type="InterPro" id="IPR003864">
    <property type="entry name" value="CSC1/OSCA1-like_7TM"/>
</dbReference>
<dbReference type="InterPro" id="IPR045122">
    <property type="entry name" value="Csc1-like"/>
</dbReference>
<reference evidence="11" key="2">
    <citation type="submission" date="2021-08" db="EMBL/GenBank/DDBJ databases">
        <authorList>
            <person name="Gostincar C."/>
            <person name="Sun X."/>
            <person name="Song Z."/>
            <person name="Gunde-Cimerman N."/>
        </authorList>
    </citation>
    <scope>NUCLEOTIDE SEQUENCE</scope>
    <source>
        <strain evidence="11">EXF-8016</strain>
        <strain evidence="10">EXF-9911</strain>
    </source>
</reference>
<dbReference type="EMBL" id="JAHFXF010000418">
    <property type="protein sequence ID" value="KAG9688134.1"/>
    <property type="molecule type" value="Genomic_DNA"/>
</dbReference>
<feature type="non-terminal residue" evidence="11">
    <location>
        <position position="886"/>
    </location>
</feature>
<proteinExistence type="inferred from homology"/>
<comment type="similarity">
    <text evidence="2">Belongs to the CSC1 (TC 1.A.17) family.</text>
</comment>
<feature type="transmembrane region" description="Helical" evidence="7">
    <location>
        <begin position="158"/>
        <end position="179"/>
    </location>
</feature>
<evidence type="ECO:0000256" key="3">
    <source>
        <dbReference type="ARBA" id="ARBA00022448"/>
    </source>
</evidence>
<evidence type="ECO:0000259" key="8">
    <source>
        <dbReference type="Pfam" id="PF02714"/>
    </source>
</evidence>
<comment type="caution">
    <text evidence="11">The sequence shown here is derived from an EMBL/GenBank/DDBJ whole genome shotgun (WGS) entry which is preliminary data.</text>
</comment>
<feature type="transmembrane region" description="Helical" evidence="7">
    <location>
        <begin position="642"/>
        <end position="662"/>
    </location>
</feature>
<dbReference type="Pfam" id="PF02714">
    <property type="entry name" value="RSN1_7TM"/>
    <property type="match status" value="2"/>
</dbReference>
<feature type="transmembrane region" description="Helical" evidence="7">
    <location>
        <begin position="219"/>
        <end position="237"/>
    </location>
</feature>
<feature type="domain" description="CSC1/OSCA1-like N-terminal transmembrane" evidence="9">
    <location>
        <begin position="199"/>
        <end position="284"/>
    </location>
</feature>
<evidence type="ECO:0000256" key="7">
    <source>
        <dbReference type="SAM" id="Phobius"/>
    </source>
</evidence>
<evidence type="ECO:0000256" key="2">
    <source>
        <dbReference type="ARBA" id="ARBA00007779"/>
    </source>
</evidence>
<protein>
    <submittedName>
        <fullName evidence="11">DUF221-domain-containing protein</fullName>
    </submittedName>
</protein>
<dbReference type="GO" id="GO:0005227">
    <property type="term" value="F:calcium-activated cation channel activity"/>
    <property type="evidence" value="ECO:0007669"/>
    <property type="project" value="InterPro"/>
</dbReference>
<feature type="transmembrane region" description="Helical" evidence="7">
    <location>
        <begin position="674"/>
        <end position="698"/>
    </location>
</feature>
<feature type="domain" description="CSC1/OSCA1-like 7TM region" evidence="8">
    <location>
        <begin position="676"/>
        <end position="742"/>
    </location>
</feature>
<keyword evidence="3" id="KW-0813">Transport</keyword>
<name>A0A9P8G702_AURME</name>
<evidence type="ECO:0000313" key="11">
    <source>
        <dbReference type="EMBL" id="KAH0210576.1"/>
    </source>
</evidence>
<reference evidence="11" key="1">
    <citation type="journal article" date="2021" name="J Fungi (Basel)">
        <title>Virulence traits and population genomics of the black yeast Aureobasidium melanogenum.</title>
        <authorList>
            <person name="Cernosa A."/>
            <person name="Sun X."/>
            <person name="Gostincar C."/>
            <person name="Fang C."/>
            <person name="Gunde-Cimerman N."/>
            <person name="Song Z."/>
        </authorList>
    </citation>
    <scope>NUCLEOTIDE SEQUENCE</scope>
    <source>
        <strain evidence="11">EXF-8016</strain>
        <strain evidence="10">EXF-9911</strain>
    </source>
</reference>
<keyword evidence="6 7" id="KW-0472">Membrane</keyword>
<dbReference type="Proteomes" id="UP000767238">
    <property type="component" value="Unassembled WGS sequence"/>
</dbReference>
<keyword evidence="4 7" id="KW-0812">Transmembrane</keyword>
<gene>
    <name evidence="10" type="ORF">KCU76_g9836</name>
    <name evidence="11" type="ORF">KCV03_g9987</name>
</gene>
<feature type="transmembrane region" description="Helical" evidence="7">
    <location>
        <begin position="452"/>
        <end position="474"/>
    </location>
</feature>
<dbReference type="InterPro" id="IPR036915">
    <property type="entry name" value="Cyclin-like_sf"/>
</dbReference>
<dbReference type="Proteomes" id="UP000779574">
    <property type="component" value="Unassembled WGS sequence"/>
</dbReference>
<feature type="transmembrane region" description="Helical" evidence="7">
    <location>
        <begin position="594"/>
        <end position="618"/>
    </location>
</feature>
<dbReference type="PANTHER" id="PTHR13018:SF139">
    <property type="entry name" value="PHOSPHATE METABOLISM PROTEIN 7"/>
    <property type="match status" value="1"/>
</dbReference>
<feature type="transmembrane region" description="Helical" evidence="7">
    <location>
        <begin position="52"/>
        <end position="72"/>
    </location>
</feature>
<feature type="transmembrane region" description="Helical" evidence="7">
    <location>
        <begin position="17"/>
        <end position="40"/>
    </location>
</feature>